<feature type="domain" description="HTH LytTR-type" evidence="3">
    <location>
        <begin position="165"/>
        <end position="267"/>
    </location>
</feature>
<dbReference type="SMART" id="SM00448">
    <property type="entry name" value="REC"/>
    <property type="match status" value="1"/>
</dbReference>
<feature type="modified residue" description="4-aspartylphosphate" evidence="1">
    <location>
        <position position="57"/>
    </location>
</feature>
<organism evidence="4 5">
    <name type="scientific">Undibacterium danionis</name>
    <dbReference type="NCBI Taxonomy" id="1812100"/>
    <lineage>
        <taxon>Bacteria</taxon>
        <taxon>Pseudomonadati</taxon>
        <taxon>Pseudomonadota</taxon>
        <taxon>Betaproteobacteria</taxon>
        <taxon>Burkholderiales</taxon>
        <taxon>Oxalobacteraceae</taxon>
        <taxon>Undibacterium</taxon>
    </lineage>
</organism>
<name>A0ABV6IMB1_9BURK</name>
<dbReference type="Proteomes" id="UP001589844">
    <property type="component" value="Unassembled WGS sequence"/>
</dbReference>
<dbReference type="EMBL" id="JBHLXJ010000035">
    <property type="protein sequence ID" value="MFC0351989.1"/>
    <property type="molecule type" value="Genomic_DNA"/>
</dbReference>
<dbReference type="PANTHER" id="PTHR37299:SF1">
    <property type="entry name" value="STAGE 0 SPORULATION PROTEIN A HOMOLOG"/>
    <property type="match status" value="1"/>
</dbReference>
<dbReference type="PANTHER" id="PTHR37299">
    <property type="entry name" value="TRANSCRIPTIONAL REGULATOR-RELATED"/>
    <property type="match status" value="1"/>
</dbReference>
<dbReference type="RefSeq" id="WP_390214716.1">
    <property type="nucleotide sequence ID" value="NZ_JBHLXJ010000035.1"/>
</dbReference>
<dbReference type="PROSITE" id="PS50930">
    <property type="entry name" value="HTH_LYTTR"/>
    <property type="match status" value="1"/>
</dbReference>
<dbReference type="SUPFAM" id="SSF52172">
    <property type="entry name" value="CheY-like"/>
    <property type="match status" value="1"/>
</dbReference>
<dbReference type="Gene3D" id="2.40.50.1020">
    <property type="entry name" value="LytTr DNA-binding domain"/>
    <property type="match status" value="1"/>
</dbReference>
<protein>
    <submittedName>
        <fullName evidence="4">LytR/AlgR family response regulator transcription factor</fullName>
    </submittedName>
</protein>
<dbReference type="SMART" id="SM00850">
    <property type="entry name" value="LytTR"/>
    <property type="match status" value="1"/>
</dbReference>
<keyword evidence="5" id="KW-1185">Reference proteome</keyword>
<sequence>MNKIRALIAEDEEILSFTLVKTLEKLWPELDIAYVAANGVEAVNHALKIFPEVIFLDIKMPGKTGLEVAEELAEEWPGDKPFPLIVFVTAYDEFAIQAFEHQATDYVLKPINDARIAKTVQRLQAKLEDKQERPSELERMIAQLGQLNPAFAGLNNPSVERLTMIRAAVGNQIRMIPIGEVLYFEATDKYINVVTADQSSLIRMSLRELLPQLDQQLFWQIHRSYIVNTQHLQYASRDETGKLSLHLKGSTQKLQVSRVYAHLFKQM</sequence>
<comment type="caution">
    <text evidence="4">The sequence shown here is derived from an EMBL/GenBank/DDBJ whole genome shotgun (WGS) entry which is preliminary data.</text>
</comment>
<evidence type="ECO:0000313" key="4">
    <source>
        <dbReference type="EMBL" id="MFC0351989.1"/>
    </source>
</evidence>
<reference evidence="4 5" key="1">
    <citation type="submission" date="2024-09" db="EMBL/GenBank/DDBJ databases">
        <authorList>
            <person name="Sun Q."/>
            <person name="Mori K."/>
        </authorList>
    </citation>
    <scope>NUCLEOTIDE SEQUENCE [LARGE SCALE GENOMIC DNA]</scope>
    <source>
        <strain evidence="4 5">CCM 8677</strain>
    </source>
</reference>
<accession>A0ABV6IMB1</accession>
<dbReference type="Pfam" id="PF00072">
    <property type="entry name" value="Response_reg"/>
    <property type="match status" value="1"/>
</dbReference>
<evidence type="ECO:0000313" key="5">
    <source>
        <dbReference type="Proteomes" id="UP001589844"/>
    </source>
</evidence>
<proteinExistence type="predicted"/>
<dbReference type="InterPro" id="IPR046947">
    <property type="entry name" value="LytR-like"/>
</dbReference>
<evidence type="ECO:0000259" key="2">
    <source>
        <dbReference type="PROSITE" id="PS50110"/>
    </source>
</evidence>
<dbReference type="InterPro" id="IPR011006">
    <property type="entry name" value="CheY-like_superfamily"/>
</dbReference>
<dbReference type="InterPro" id="IPR001789">
    <property type="entry name" value="Sig_transdc_resp-reg_receiver"/>
</dbReference>
<evidence type="ECO:0000259" key="3">
    <source>
        <dbReference type="PROSITE" id="PS50930"/>
    </source>
</evidence>
<dbReference type="PROSITE" id="PS50110">
    <property type="entry name" value="RESPONSE_REGULATORY"/>
    <property type="match status" value="1"/>
</dbReference>
<keyword evidence="1" id="KW-0597">Phosphoprotein</keyword>
<dbReference type="Pfam" id="PF04397">
    <property type="entry name" value="LytTR"/>
    <property type="match status" value="1"/>
</dbReference>
<feature type="domain" description="Response regulatory" evidence="2">
    <location>
        <begin position="5"/>
        <end position="124"/>
    </location>
</feature>
<dbReference type="Gene3D" id="3.40.50.2300">
    <property type="match status" value="1"/>
</dbReference>
<dbReference type="InterPro" id="IPR007492">
    <property type="entry name" value="LytTR_DNA-bd_dom"/>
</dbReference>
<gene>
    <name evidence="4" type="ORF">ACFFJH_19385</name>
</gene>
<evidence type="ECO:0000256" key="1">
    <source>
        <dbReference type="PROSITE-ProRule" id="PRU00169"/>
    </source>
</evidence>